<feature type="region of interest" description="Disordered" evidence="1">
    <location>
        <begin position="1"/>
        <end position="46"/>
    </location>
</feature>
<evidence type="ECO:0000313" key="3">
    <source>
        <dbReference type="Proteomes" id="UP000460949"/>
    </source>
</evidence>
<dbReference type="RefSeq" id="WP_202409588.1">
    <property type="nucleotide sequence ID" value="NZ_WMET01000001.1"/>
</dbReference>
<name>A0A845DS27_9BACI</name>
<accession>A0A845DS27</accession>
<dbReference type="EMBL" id="WMET01000001">
    <property type="protein sequence ID" value="MYL19659.1"/>
    <property type="molecule type" value="Genomic_DNA"/>
</dbReference>
<feature type="compositionally biased region" description="Polar residues" evidence="1">
    <location>
        <begin position="1"/>
        <end position="19"/>
    </location>
</feature>
<gene>
    <name evidence="2" type="ORF">GLW04_07135</name>
</gene>
<proteinExistence type="predicted"/>
<reference evidence="2 3" key="1">
    <citation type="submission" date="2019-11" db="EMBL/GenBank/DDBJ databases">
        <title>Genome sequences of 17 halophilic strains isolated from different environments.</title>
        <authorList>
            <person name="Furrow R.E."/>
        </authorList>
    </citation>
    <scope>NUCLEOTIDE SEQUENCE [LARGE SCALE GENOMIC DNA]</scope>
    <source>
        <strain evidence="2 3">22511_23_Filter</strain>
    </source>
</reference>
<comment type="caution">
    <text evidence="2">The sequence shown here is derived from an EMBL/GenBank/DDBJ whole genome shotgun (WGS) entry which is preliminary data.</text>
</comment>
<protein>
    <submittedName>
        <fullName evidence="2">Uncharacterized protein</fullName>
    </submittedName>
</protein>
<evidence type="ECO:0000256" key="1">
    <source>
        <dbReference type="SAM" id="MobiDB-lite"/>
    </source>
</evidence>
<organism evidence="2 3">
    <name type="scientific">Halobacillus litoralis</name>
    <dbReference type="NCBI Taxonomy" id="45668"/>
    <lineage>
        <taxon>Bacteria</taxon>
        <taxon>Bacillati</taxon>
        <taxon>Bacillota</taxon>
        <taxon>Bacilli</taxon>
        <taxon>Bacillales</taxon>
        <taxon>Bacillaceae</taxon>
        <taxon>Halobacillus</taxon>
    </lineage>
</organism>
<sequence length="46" mass="5099">MGKRTSQMNAAKTNNQTPKESLPVEEETGHRTNKNRPKSGPSANQF</sequence>
<dbReference type="AlphaFoldDB" id="A0A845DS27"/>
<evidence type="ECO:0000313" key="2">
    <source>
        <dbReference type="EMBL" id="MYL19659.1"/>
    </source>
</evidence>
<dbReference type="Proteomes" id="UP000460949">
    <property type="component" value="Unassembled WGS sequence"/>
</dbReference>